<dbReference type="PROSITE" id="PS51819">
    <property type="entry name" value="VOC"/>
    <property type="match status" value="1"/>
</dbReference>
<evidence type="ECO:0000259" key="1">
    <source>
        <dbReference type="PROSITE" id="PS51819"/>
    </source>
</evidence>
<protein>
    <submittedName>
        <fullName evidence="2">Glyoxalase-like domain protein</fullName>
    </submittedName>
</protein>
<keyword evidence="3" id="KW-1185">Reference proteome</keyword>
<gene>
    <name evidence="2" type="ORF">MFFC18_00450</name>
</gene>
<dbReference type="RefSeq" id="WP_075085731.1">
    <property type="nucleotide sequence ID" value="NZ_CP042912.1"/>
</dbReference>
<proteinExistence type="predicted"/>
<dbReference type="InterPro" id="IPR004360">
    <property type="entry name" value="Glyas_Fos-R_dOase_dom"/>
</dbReference>
<dbReference type="EMBL" id="CP042912">
    <property type="protein sequence ID" value="QEG20198.1"/>
    <property type="molecule type" value="Genomic_DNA"/>
</dbReference>
<dbReference type="Gene3D" id="3.10.180.10">
    <property type="entry name" value="2,3-Dihydroxybiphenyl 1,2-Dioxygenase, domain 1"/>
    <property type="match status" value="1"/>
</dbReference>
<dbReference type="PANTHER" id="PTHR33993:SF1">
    <property type="entry name" value="GLYOXALASE FAMILY PROTEIN"/>
    <property type="match status" value="1"/>
</dbReference>
<dbReference type="Pfam" id="PF00903">
    <property type="entry name" value="Glyoxalase"/>
    <property type="match status" value="1"/>
</dbReference>
<evidence type="ECO:0000313" key="3">
    <source>
        <dbReference type="Proteomes" id="UP000322214"/>
    </source>
</evidence>
<reference evidence="2 3" key="1">
    <citation type="submission" date="2019-08" db="EMBL/GenBank/DDBJ databases">
        <title>Deep-cultivation of Planctomycetes and their phenomic and genomic characterization uncovers novel biology.</title>
        <authorList>
            <person name="Wiegand S."/>
            <person name="Jogler M."/>
            <person name="Boedeker C."/>
            <person name="Pinto D."/>
            <person name="Vollmers J."/>
            <person name="Rivas-Marin E."/>
            <person name="Kohn T."/>
            <person name="Peeters S.H."/>
            <person name="Heuer A."/>
            <person name="Rast P."/>
            <person name="Oberbeckmann S."/>
            <person name="Bunk B."/>
            <person name="Jeske O."/>
            <person name="Meyerdierks A."/>
            <person name="Storesund J.E."/>
            <person name="Kallscheuer N."/>
            <person name="Luecker S."/>
            <person name="Lage O.M."/>
            <person name="Pohl T."/>
            <person name="Merkel B.J."/>
            <person name="Hornburger P."/>
            <person name="Mueller R.-W."/>
            <person name="Bruemmer F."/>
            <person name="Labrenz M."/>
            <person name="Spormann A.M."/>
            <person name="Op den Camp H."/>
            <person name="Overmann J."/>
            <person name="Amann R."/>
            <person name="Jetten M.S.M."/>
            <person name="Mascher T."/>
            <person name="Medema M.H."/>
            <person name="Devos D.P."/>
            <person name="Kaster A.-K."/>
            <person name="Ovreas L."/>
            <person name="Rohde M."/>
            <person name="Galperin M.Y."/>
            <person name="Jogler C."/>
        </authorList>
    </citation>
    <scope>NUCLEOTIDE SEQUENCE [LARGE SCALE GENOMIC DNA]</scope>
    <source>
        <strain evidence="2 3">FC18</strain>
    </source>
</reference>
<dbReference type="Proteomes" id="UP000322214">
    <property type="component" value="Chromosome"/>
</dbReference>
<dbReference type="InterPro" id="IPR037523">
    <property type="entry name" value="VOC_core"/>
</dbReference>
<sequence>MSNHHKFHYLEFPATDLAAMKDFYGAAFGWKFKDWGDAYVEIQESGVHGGFALATEERGPSNQGALVIIYSDDLVQSEKTVVECGGEISMAPIDFPGGRRFHFLDPSGNELGVWTEVPIQE</sequence>
<accession>A0A5B9P1K9</accession>
<dbReference type="KEGG" id="mff:MFFC18_00450"/>
<dbReference type="SUPFAM" id="SSF54593">
    <property type="entry name" value="Glyoxalase/Bleomycin resistance protein/Dihydroxybiphenyl dioxygenase"/>
    <property type="match status" value="1"/>
</dbReference>
<dbReference type="InterPro" id="IPR029068">
    <property type="entry name" value="Glyas_Bleomycin-R_OHBP_Dase"/>
</dbReference>
<evidence type="ECO:0000313" key="2">
    <source>
        <dbReference type="EMBL" id="QEG20198.1"/>
    </source>
</evidence>
<name>A0A5B9P1K9_9BACT</name>
<dbReference type="STRING" id="980251.GCA_001642875_03716"/>
<dbReference type="CDD" id="cd07247">
    <property type="entry name" value="SgaA_N_like"/>
    <property type="match status" value="1"/>
</dbReference>
<dbReference type="AlphaFoldDB" id="A0A5B9P1K9"/>
<dbReference type="PANTHER" id="PTHR33993">
    <property type="entry name" value="GLYOXALASE-RELATED"/>
    <property type="match status" value="1"/>
</dbReference>
<feature type="domain" description="VOC" evidence="1">
    <location>
        <begin position="6"/>
        <end position="116"/>
    </location>
</feature>
<dbReference type="OrthoDB" id="9804235at2"/>
<organism evidence="2 3">
    <name type="scientific">Mariniblastus fucicola</name>
    <dbReference type="NCBI Taxonomy" id="980251"/>
    <lineage>
        <taxon>Bacteria</taxon>
        <taxon>Pseudomonadati</taxon>
        <taxon>Planctomycetota</taxon>
        <taxon>Planctomycetia</taxon>
        <taxon>Pirellulales</taxon>
        <taxon>Pirellulaceae</taxon>
        <taxon>Mariniblastus</taxon>
    </lineage>
</organism>
<dbReference type="InterPro" id="IPR052164">
    <property type="entry name" value="Anthracycline_SecMetBiosynth"/>
</dbReference>